<dbReference type="OrthoDB" id="5902234at2"/>
<dbReference type="Proteomes" id="UP000184608">
    <property type="component" value="Unassembled WGS sequence"/>
</dbReference>
<name>A0A1M5XFP1_9VIBR</name>
<evidence type="ECO:0000313" key="1">
    <source>
        <dbReference type="EMBL" id="SHH98695.1"/>
    </source>
</evidence>
<organism evidence="1 2">
    <name type="scientific">Vibrio aerogenes CECT 7868</name>
    <dbReference type="NCBI Taxonomy" id="1216006"/>
    <lineage>
        <taxon>Bacteria</taxon>
        <taxon>Pseudomonadati</taxon>
        <taxon>Pseudomonadota</taxon>
        <taxon>Gammaproteobacteria</taxon>
        <taxon>Vibrionales</taxon>
        <taxon>Vibrionaceae</taxon>
        <taxon>Vibrio</taxon>
    </lineage>
</organism>
<sequence length="278" mass="31404">MFKHIIQKFHRAKVPSRELVLISSFFKEADDYSLYYEAEQAIESVFDWYEYSDTPHSAHMNNGGYFPARTSGSLELKKLSQCVCTLIQRNALPVIISNSCQSFKACLTSFQTDKTGIINLNRKIDLASGINLIPVQNYTEITAEHINAELLSLGVDENAVLPFESQAAMSSGVQWLSSQAFYSADTEKLHHTLDPYIQRHERIALYIDLGSVVRKMIPTLYTSQFDSVLNVIQALITSEKLVLIHLTGDAESLLFSRETKKILDKIRTNHLSEYLTGS</sequence>
<dbReference type="AlphaFoldDB" id="A0A1M5XFP1"/>
<dbReference type="RefSeq" id="WP_073602901.1">
    <property type="nucleotide sequence ID" value="NZ_FQXZ01000011.1"/>
</dbReference>
<gene>
    <name evidence="1" type="ORF">VA7868_01146</name>
</gene>
<accession>A0A1M5XFP1</accession>
<dbReference type="STRING" id="1216006.VA7868_01146"/>
<proteinExistence type="predicted"/>
<protein>
    <submittedName>
        <fullName evidence="1">Uncharacterized protein</fullName>
    </submittedName>
</protein>
<evidence type="ECO:0000313" key="2">
    <source>
        <dbReference type="Proteomes" id="UP000184608"/>
    </source>
</evidence>
<reference evidence="1 2" key="1">
    <citation type="submission" date="2016-11" db="EMBL/GenBank/DDBJ databases">
        <authorList>
            <person name="Jaros S."/>
            <person name="Januszkiewicz K."/>
            <person name="Wedrychowicz H."/>
        </authorList>
    </citation>
    <scope>NUCLEOTIDE SEQUENCE [LARGE SCALE GENOMIC DNA]</scope>
    <source>
        <strain evidence="1 2">CECT 7868</strain>
    </source>
</reference>
<keyword evidence="2" id="KW-1185">Reference proteome</keyword>
<dbReference type="EMBL" id="FQXZ01000011">
    <property type="protein sequence ID" value="SHH98695.1"/>
    <property type="molecule type" value="Genomic_DNA"/>
</dbReference>